<evidence type="ECO:0000313" key="3">
    <source>
        <dbReference type="Proteomes" id="UP000619355"/>
    </source>
</evidence>
<protein>
    <submittedName>
        <fullName evidence="2">Uncharacterized protein</fullName>
    </submittedName>
</protein>
<evidence type="ECO:0000256" key="1">
    <source>
        <dbReference type="SAM" id="MobiDB-lite"/>
    </source>
</evidence>
<accession>A0A919F2B9</accession>
<name>A0A919F2B9_9ACTN</name>
<proteinExistence type="predicted"/>
<feature type="region of interest" description="Disordered" evidence="1">
    <location>
        <begin position="1"/>
        <end position="36"/>
    </location>
</feature>
<dbReference type="EMBL" id="BNBF01000030">
    <property type="protein sequence ID" value="GHG72267.1"/>
    <property type="molecule type" value="Genomic_DNA"/>
</dbReference>
<comment type="caution">
    <text evidence="2">The sequence shown here is derived from an EMBL/GenBank/DDBJ whole genome shotgun (WGS) entry which is preliminary data.</text>
</comment>
<sequence length="90" mass="9564">MQVGGGREPDADQVVGGEPVPLQDGGEQGLDPLPHVTGLVPVQLDGSPDRSYRHGLLLADMRLVLGPSSLVSPRGTGVRRPLAETMRKFR</sequence>
<evidence type="ECO:0000313" key="2">
    <source>
        <dbReference type="EMBL" id="GHG72267.1"/>
    </source>
</evidence>
<keyword evidence="3" id="KW-1185">Reference proteome</keyword>
<dbReference type="Proteomes" id="UP000619355">
    <property type="component" value="Unassembled WGS sequence"/>
</dbReference>
<gene>
    <name evidence="2" type="ORF">GCM10018980_68040</name>
</gene>
<feature type="region of interest" description="Disordered" evidence="1">
    <location>
        <begin position="68"/>
        <end position="90"/>
    </location>
</feature>
<reference evidence="3" key="1">
    <citation type="journal article" date="2019" name="Int. J. Syst. Evol. Microbiol.">
        <title>The Global Catalogue of Microorganisms (GCM) 10K type strain sequencing project: providing services to taxonomists for standard genome sequencing and annotation.</title>
        <authorList>
            <consortium name="The Broad Institute Genomics Platform"/>
            <consortium name="The Broad Institute Genome Sequencing Center for Infectious Disease"/>
            <person name="Wu L."/>
            <person name="Ma J."/>
        </authorList>
    </citation>
    <scope>NUCLEOTIDE SEQUENCE [LARGE SCALE GENOMIC DNA]</scope>
    <source>
        <strain evidence="3">JCM 4253</strain>
    </source>
</reference>
<feature type="compositionally biased region" description="Basic and acidic residues" evidence="1">
    <location>
        <begin position="81"/>
        <end position="90"/>
    </location>
</feature>
<dbReference type="AlphaFoldDB" id="A0A919F2B9"/>
<organism evidence="2 3">
    <name type="scientific">Streptomyces capoamus</name>
    <dbReference type="NCBI Taxonomy" id="68183"/>
    <lineage>
        <taxon>Bacteria</taxon>
        <taxon>Bacillati</taxon>
        <taxon>Actinomycetota</taxon>
        <taxon>Actinomycetes</taxon>
        <taxon>Kitasatosporales</taxon>
        <taxon>Streptomycetaceae</taxon>
        <taxon>Streptomyces</taxon>
    </lineage>
</organism>